<feature type="active site" description="Proton acceptor" evidence="3">
    <location>
        <position position="70"/>
    </location>
</feature>
<comment type="caution">
    <text evidence="4">The sequence shown here is derived from an EMBL/GenBank/DDBJ whole genome shotgun (WGS) entry which is preliminary data.</text>
</comment>
<evidence type="ECO:0000313" key="5">
    <source>
        <dbReference type="Proteomes" id="UP000216024"/>
    </source>
</evidence>
<keyword evidence="3" id="KW-0963">Cytoplasm</keyword>
<comment type="catalytic activity">
    <reaction evidence="3">
        <text>UTP + H2O = UMP + diphosphate + H(+)</text>
        <dbReference type="Rhea" id="RHEA:29395"/>
        <dbReference type="ChEBI" id="CHEBI:15377"/>
        <dbReference type="ChEBI" id="CHEBI:15378"/>
        <dbReference type="ChEBI" id="CHEBI:33019"/>
        <dbReference type="ChEBI" id="CHEBI:46398"/>
        <dbReference type="ChEBI" id="CHEBI:57865"/>
        <dbReference type="EC" id="3.6.1.9"/>
    </reaction>
</comment>
<keyword evidence="3" id="KW-0546">Nucleotide metabolism</keyword>
<comment type="catalytic activity">
    <reaction evidence="3">
        <text>dTTP + H2O = dTMP + diphosphate + H(+)</text>
        <dbReference type="Rhea" id="RHEA:28534"/>
        <dbReference type="ChEBI" id="CHEBI:15377"/>
        <dbReference type="ChEBI" id="CHEBI:15378"/>
        <dbReference type="ChEBI" id="CHEBI:33019"/>
        <dbReference type="ChEBI" id="CHEBI:37568"/>
        <dbReference type="ChEBI" id="CHEBI:63528"/>
        <dbReference type="EC" id="3.6.1.9"/>
    </reaction>
</comment>
<dbReference type="Proteomes" id="UP000216024">
    <property type="component" value="Unassembled WGS sequence"/>
</dbReference>
<dbReference type="Gene3D" id="3.90.950.10">
    <property type="match status" value="1"/>
</dbReference>
<evidence type="ECO:0000256" key="2">
    <source>
        <dbReference type="ARBA" id="ARBA00022801"/>
    </source>
</evidence>
<accession>A0A267MR94</accession>
<dbReference type="PIRSF" id="PIRSF006305">
    <property type="entry name" value="Maf"/>
    <property type="match status" value="1"/>
</dbReference>
<feature type="site" description="Important for substrate specificity" evidence="3">
    <location>
        <position position="71"/>
    </location>
</feature>
<dbReference type="InterPro" id="IPR029001">
    <property type="entry name" value="ITPase-like_fam"/>
</dbReference>
<evidence type="ECO:0000256" key="1">
    <source>
        <dbReference type="ARBA" id="ARBA00001968"/>
    </source>
</evidence>
<feature type="site" description="Important for substrate specificity" evidence="3">
    <location>
        <position position="12"/>
    </location>
</feature>
<comment type="similarity">
    <text evidence="3">Belongs to the Maf family. YhdE subfamily.</text>
</comment>
<comment type="subcellular location">
    <subcellularLocation>
        <location evidence="3">Cytoplasm</location>
    </subcellularLocation>
</comment>
<keyword evidence="2 3" id="KW-0378">Hydrolase</keyword>
<sequence length="193" mass="21451">MEKIILASNSPRRKEILGKFNIHLRIEKSSVDEKVNEGDIPEQVAMALAFQKTLDVAERCDDGGIVIGADTIVVKDHHILGKPANYDEAFNTLKKLSGTYHHVITGVAIIKANTYKKVVFYEKTKVKIKDLSDDDICNYINTNEVWDKAGSYGIQGIGSALVESIEGDYFNVVGLPIARLSSILRKDFNIKLI</sequence>
<dbReference type="PANTHER" id="PTHR43213">
    <property type="entry name" value="BIFUNCTIONAL DTTP/UTP PYROPHOSPHATASE/METHYLTRANSFERASE PROTEIN-RELATED"/>
    <property type="match status" value="1"/>
</dbReference>
<proteinExistence type="inferred from homology"/>
<dbReference type="OrthoDB" id="9807767at2"/>
<evidence type="ECO:0000256" key="3">
    <source>
        <dbReference type="HAMAP-Rule" id="MF_00528"/>
    </source>
</evidence>
<dbReference type="EMBL" id="NIBG01000001">
    <property type="protein sequence ID" value="PAB61428.1"/>
    <property type="molecule type" value="Genomic_DNA"/>
</dbReference>
<organism evidence="4 5">
    <name type="scientific">Anaeromicrobium sediminis</name>
    <dbReference type="NCBI Taxonomy" id="1478221"/>
    <lineage>
        <taxon>Bacteria</taxon>
        <taxon>Bacillati</taxon>
        <taxon>Bacillota</taxon>
        <taxon>Clostridia</taxon>
        <taxon>Peptostreptococcales</taxon>
        <taxon>Thermotaleaceae</taxon>
        <taxon>Anaeromicrobium</taxon>
    </lineage>
</organism>
<dbReference type="GO" id="GO:0036221">
    <property type="term" value="F:UTP diphosphatase activity"/>
    <property type="evidence" value="ECO:0007669"/>
    <property type="project" value="RHEA"/>
</dbReference>
<protein>
    <recommendedName>
        <fullName evidence="3">dTTP/UTP pyrophosphatase</fullName>
        <shortName evidence="3">dTTPase/UTPase</shortName>
        <ecNumber evidence="3">3.6.1.9</ecNumber>
    </recommendedName>
    <alternativeName>
        <fullName evidence="3">Nucleoside triphosphate pyrophosphatase</fullName>
    </alternativeName>
    <alternativeName>
        <fullName evidence="3">Nucleotide pyrophosphatase</fullName>
        <shortName evidence="3">Nucleotide PPase</shortName>
    </alternativeName>
</protein>
<gene>
    <name evidence="4" type="primary">maf</name>
    <name evidence="4" type="ORF">CCE28_02815</name>
</gene>
<dbReference type="AlphaFoldDB" id="A0A267MR94"/>
<dbReference type="NCBIfam" id="TIGR00172">
    <property type="entry name" value="maf"/>
    <property type="match status" value="1"/>
</dbReference>
<comment type="function">
    <text evidence="3">Nucleoside triphosphate pyrophosphatase that hydrolyzes dTTP and UTP. May have a dual role in cell division arrest and in preventing the incorporation of modified nucleotides into cellular nucleic acids.</text>
</comment>
<reference evidence="4 5" key="1">
    <citation type="submission" date="2017-06" db="EMBL/GenBank/DDBJ databases">
        <title>Draft genome sequence of anaerobic fermentative bacterium Anaeromicrobium sediminis DY2726D isolated from West Pacific Ocean sediments.</title>
        <authorList>
            <person name="Zeng X."/>
        </authorList>
    </citation>
    <scope>NUCLEOTIDE SEQUENCE [LARGE SCALE GENOMIC DNA]</scope>
    <source>
        <strain evidence="4 5">DY2726D</strain>
    </source>
</reference>
<keyword evidence="5" id="KW-1185">Reference proteome</keyword>
<dbReference type="Pfam" id="PF02545">
    <property type="entry name" value="Maf"/>
    <property type="match status" value="1"/>
</dbReference>
<dbReference type="SUPFAM" id="SSF52972">
    <property type="entry name" value="ITPase-like"/>
    <property type="match status" value="1"/>
</dbReference>
<comment type="caution">
    <text evidence="3">Lacks conserved residue(s) required for the propagation of feature annotation.</text>
</comment>
<dbReference type="CDD" id="cd00555">
    <property type="entry name" value="Maf"/>
    <property type="match status" value="1"/>
</dbReference>
<dbReference type="InterPro" id="IPR003697">
    <property type="entry name" value="Maf-like"/>
</dbReference>
<dbReference type="PANTHER" id="PTHR43213:SF5">
    <property type="entry name" value="BIFUNCTIONAL DTTP_UTP PYROPHOSPHATASE_METHYLTRANSFERASE PROTEIN-RELATED"/>
    <property type="match status" value="1"/>
</dbReference>
<dbReference type="RefSeq" id="WP_095130835.1">
    <property type="nucleotide sequence ID" value="NZ_NIBG01000001.1"/>
</dbReference>
<feature type="site" description="Important for substrate specificity" evidence="3">
    <location>
        <position position="155"/>
    </location>
</feature>
<name>A0A267MR94_9FIRM</name>
<comment type="cofactor">
    <cofactor evidence="1 3">
        <name>a divalent metal cation</name>
        <dbReference type="ChEBI" id="CHEBI:60240"/>
    </cofactor>
</comment>
<dbReference type="GO" id="GO:0036218">
    <property type="term" value="F:dTTP diphosphatase activity"/>
    <property type="evidence" value="ECO:0007669"/>
    <property type="project" value="RHEA"/>
</dbReference>
<dbReference type="GO" id="GO:0005737">
    <property type="term" value="C:cytoplasm"/>
    <property type="evidence" value="ECO:0007669"/>
    <property type="project" value="UniProtKB-SubCell"/>
</dbReference>
<dbReference type="EC" id="3.6.1.9" evidence="3"/>
<evidence type="ECO:0000313" key="4">
    <source>
        <dbReference type="EMBL" id="PAB61428.1"/>
    </source>
</evidence>
<dbReference type="GO" id="GO:0009117">
    <property type="term" value="P:nucleotide metabolic process"/>
    <property type="evidence" value="ECO:0007669"/>
    <property type="project" value="UniProtKB-KW"/>
</dbReference>
<dbReference type="HAMAP" id="MF_00528">
    <property type="entry name" value="Maf"/>
    <property type="match status" value="1"/>
</dbReference>